<dbReference type="OrthoDB" id="10482643at2759"/>
<evidence type="ECO:0000256" key="1">
    <source>
        <dbReference type="SAM" id="SignalP"/>
    </source>
</evidence>
<dbReference type="EnsemblMetazoa" id="SCAU004674-RA">
    <property type="protein sequence ID" value="SCAU004674-PA"/>
    <property type="gene ID" value="SCAU004674"/>
</dbReference>
<name>A0A1I8P468_STOCA</name>
<reference evidence="2" key="1">
    <citation type="submission" date="2020-05" db="UniProtKB">
        <authorList>
            <consortium name="EnsemblMetazoa"/>
        </authorList>
    </citation>
    <scope>IDENTIFICATION</scope>
    <source>
        <strain evidence="2">USDA</strain>
    </source>
</reference>
<feature type="signal peptide" evidence="1">
    <location>
        <begin position="1"/>
        <end position="21"/>
    </location>
</feature>
<proteinExistence type="predicted"/>
<evidence type="ECO:0000313" key="2">
    <source>
        <dbReference type="EnsemblMetazoa" id="SCAU004674-PA"/>
    </source>
</evidence>
<dbReference type="KEGG" id="scac:106091327"/>
<accession>A0A1I8P468</accession>
<sequence>MALKNLFVLSIAALVIHTSYAAPTSESSQPSYAPFESRNVDELAKYLLDTTIHRYDAKAPIVETQIRHFMDALDMLIAESADDSVQLNNYKRVLEAAKTTLKAIKEDSEKCGLYLVTMSKLHRVTSLVEELKGALLWNFWTLSNIDERTLFVTLGHHVHNLEEYKESKKFFAENSQLATEAKEKAEQFVNENCPNYKSHYTDAAISH</sequence>
<dbReference type="VEuPathDB" id="VectorBase:SCAU004674"/>
<dbReference type="Proteomes" id="UP000095300">
    <property type="component" value="Unassembled WGS sequence"/>
</dbReference>
<gene>
    <name evidence="2" type="primary">106091327</name>
</gene>
<keyword evidence="3" id="KW-1185">Reference proteome</keyword>
<dbReference type="AlphaFoldDB" id="A0A1I8P468"/>
<feature type="chain" id="PRO_5009326139" evidence="1">
    <location>
        <begin position="22"/>
        <end position="207"/>
    </location>
</feature>
<organism evidence="2 3">
    <name type="scientific">Stomoxys calcitrans</name>
    <name type="common">Stable fly</name>
    <name type="synonym">Conops calcitrans</name>
    <dbReference type="NCBI Taxonomy" id="35570"/>
    <lineage>
        <taxon>Eukaryota</taxon>
        <taxon>Metazoa</taxon>
        <taxon>Ecdysozoa</taxon>
        <taxon>Arthropoda</taxon>
        <taxon>Hexapoda</taxon>
        <taxon>Insecta</taxon>
        <taxon>Pterygota</taxon>
        <taxon>Neoptera</taxon>
        <taxon>Endopterygota</taxon>
        <taxon>Diptera</taxon>
        <taxon>Brachycera</taxon>
        <taxon>Muscomorpha</taxon>
        <taxon>Muscoidea</taxon>
        <taxon>Muscidae</taxon>
        <taxon>Stomoxys</taxon>
    </lineage>
</organism>
<evidence type="ECO:0000313" key="3">
    <source>
        <dbReference type="Proteomes" id="UP000095300"/>
    </source>
</evidence>
<protein>
    <submittedName>
        <fullName evidence="2">Uncharacterized protein</fullName>
    </submittedName>
</protein>
<keyword evidence="1" id="KW-0732">Signal</keyword>